<feature type="transmembrane region" description="Helical" evidence="7">
    <location>
        <begin position="145"/>
        <end position="163"/>
    </location>
</feature>
<evidence type="ECO:0000256" key="6">
    <source>
        <dbReference type="ARBA" id="ARBA00023136"/>
    </source>
</evidence>
<dbReference type="RefSeq" id="WP_088860229.1">
    <property type="nucleotide sequence ID" value="NZ_CP022115.1"/>
</dbReference>
<evidence type="ECO:0000313" key="8">
    <source>
        <dbReference type="EMBL" id="ASJ23666.1"/>
    </source>
</evidence>
<evidence type="ECO:0000313" key="10">
    <source>
        <dbReference type="Proteomes" id="UP000197424"/>
    </source>
</evidence>
<feature type="transmembrane region" description="Helical" evidence="7">
    <location>
        <begin position="80"/>
        <end position="101"/>
    </location>
</feature>
<sequence>MNYNLNTSYQTTVDTARQNKVLRNTYMLLALSLIPTIAGALMGINMNFGFMRASPIMSSLLMIGGIYGMFFLIEKNRDSGVGVALLLALTFLLGLLLGPLLQVALSVPNGGQLITIAAGGTAIVFFGMATLATVIKRDLGFLNKFLLVGGITLMVAVVANLFLQIPALYLTICAGFILFSSAAILFQVKMIVDGGETNYVSATLTIYMGIYNIFTSLLQILLALSGQSRD</sequence>
<dbReference type="InterPro" id="IPR006213">
    <property type="entry name" value="Bax_inhbtr1_CS"/>
</dbReference>
<dbReference type="Pfam" id="PF01027">
    <property type="entry name" value="Bax1-I"/>
    <property type="match status" value="1"/>
</dbReference>
<evidence type="ECO:0000256" key="3">
    <source>
        <dbReference type="ARBA" id="ARBA00022475"/>
    </source>
</evidence>
<evidence type="ECO:0000256" key="1">
    <source>
        <dbReference type="ARBA" id="ARBA00004651"/>
    </source>
</evidence>
<dbReference type="Proteomes" id="UP001200247">
    <property type="component" value="Unassembled WGS sequence"/>
</dbReference>
<dbReference type="PANTHER" id="PTHR23291:SF115">
    <property type="entry name" value="MODULATOR OF FTSH PROTEASE YCCA"/>
    <property type="match status" value="1"/>
</dbReference>
<evidence type="ECO:0000313" key="9">
    <source>
        <dbReference type="EMBL" id="MCG9026881.1"/>
    </source>
</evidence>
<evidence type="ECO:0000256" key="2">
    <source>
        <dbReference type="ARBA" id="ARBA00010350"/>
    </source>
</evidence>
<reference evidence="9 11" key="4">
    <citation type="submission" date="2021-10" db="EMBL/GenBank/DDBJ databases">
        <title>Whole-genome sequencing analysis of Laribacter hongkongensis: virulence gene profiles, carbohydrate-active enzyme prediction, and antimicrobial resistance characterization.</title>
        <authorList>
            <person name="Yuan P."/>
            <person name="Zhan Y."/>
            <person name="Chen D."/>
        </authorList>
    </citation>
    <scope>NUCLEOTIDE SEQUENCE [LARGE SCALE GENOMIC DNA]</scope>
    <source>
        <strain evidence="9 11">W67</strain>
    </source>
</reference>
<proteinExistence type="inferred from homology"/>
<dbReference type="InterPro" id="IPR006214">
    <property type="entry name" value="Bax_inhibitor_1-related"/>
</dbReference>
<evidence type="ECO:0000256" key="4">
    <source>
        <dbReference type="ARBA" id="ARBA00022692"/>
    </source>
</evidence>
<dbReference type="PANTHER" id="PTHR23291">
    <property type="entry name" value="BAX INHIBITOR-RELATED"/>
    <property type="match status" value="1"/>
</dbReference>
<dbReference type="EMBL" id="CP022115">
    <property type="protein sequence ID" value="ASJ23666.1"/>
    <property type="molecule type" value="Genomic_DNA"/>
</dbReference>
<keyword evidence="3" id="KW-1003">Cell membrane</keyword>
<keyword evidence="5 7" id="KW-1133">Transmembrane helix</keyword>
<feature type="transmembrane region" description="Helical" evidence="7">
    <location>
        <begin position="169"/>
        <end position="192"/>
    </location>
</feature>
<name>A0A248LGW7_9NEIS</name>
<reference evidence="8" key="1">
    <citation type="journal article" date="2017" name="J. Antimicrob. Chemother.">
        <title>Emergence and genomic analysis of MDR Laribacter hongkongensis strain HLGZ1 from Guangzhou, China.</title>
        <authorList>
            <person name="Wu H.K."/>
            <person name="Chen J.H."/>
            <person name="Yang L."/>
            <person name="Li A.R."/>
            <person name="Su D.H."/>
            <person name="Lin Y.P."/>
            <person name="Chen D.Q."/>
        </authorList>
    </citation>
    <scope>NUCLEOTIDE SEQUENCE</scope>
    <source>
        <strain evidence="8">HLGZ1</strain>
    </source>
</reference>
<dbReference type="AlphaFoldDB" id="A0A248LGW7"/>
<feature type="transmembrane region" description="Helical" evidence="7">
    <location>
        <begin position="26"/>
        <end position="44"/>
    </location>
</feature>
<keyword evidence="4 7" id="KW-0812">Transmembrane</keyword>
<comment type="similarity">
    <text evidence="2 7">Belongs to the BI1 family.</text>
</comment>
<evidence type="ECO:0000313" key="11">
    <source>
        <dbReference type="Proteomes" id="UP001200247"/>
    </source>
</evidence>
<reference evidence="8" key="3">
    <citation type="submission" date="2017-06" db="EMBL/GenBank/DDBJ databases">
        <authorList>
            <person name="Kim H.J."/>
            <person name="Triplett B.A."/>
        </authorList>
    </citation>
    <scope>NUCLEOTIDE SEQUENCE</scope>
    <source>
        <strain evidence="8">HLGZ1</strain>
    </source>
</reference>
<gene>
    <name evidence="9" type="ORF">LH440_13395</name>
    <name evidence="8" type="ORF">LHGZ1_0835</name>
</gene>
<evidence type="ECO:0000256" key="7">
    <source>
        <dbReference type="RuleBase" id="RU004379"/>
    </source>
</evidence>
<feature type="transmembrane region" description="Helical" evidence="7">
    <location>
        <begin position="56"/>
        <end position="73"/>
    </location>
</feature>
<protein>
    <submittedName>
        <fullName evidence="8">BAX inhibitor protein</fullName>
    </submittedName>
    <submittedName>
        <fullName evidence="9">Bax inhibitor-1 family protein</fullName>
    </submittedName>
</protein>
<dbReference type="OrthoDB" id="9813298at2"/>
<reference evidence="10" key="2">
    <citation type="submission" date="2017-06" db="EMBL/GenBank/DDBJ databases">
        <title>Whole genome sequence of Laribacter hongkongensis LHGZ1.</title>
        <authorList>
            <person name="Chen D."/>
            <person name="Wu H."/>
            <person name="Chen J."/>
        </authorList>
    </citation>
    <scope>NUCLEOTIDE SEQUENCE [LARGE SCALE GENOMIC DNA]</scope>
    <source>
        <strain evidence="10">LHGZ1</strain>
    </source>
</reference>
<dbReference type="EMBL" id="JAJAXM010000029">
    <property type="protein sequence ID" value="MCG9026881.1"/>
    <property type="molecule type" value="Genomic_DNA"/>
</dbReference>
<feature type="transmembrane region" description="Helical" evidence="7">
    <location>
        <begin position="113"/>
        <end position="133"/>
    </location>
</feature>
<accession>A0A248LGW7</accession>
<feature type="transmembrane region" description="Helical" evidence="7">
    <location>
        <begin position="204"/>
        <end position="224"/>
    </location>
</feature>
<evidence type="ECO:0000256" key="5">
    <source>
        <dbReference type="ARBA" id="ARBA00022989"/>
    </source>
</evidence>
<comment type="subcellular location">
    <subcellularLocation>
        <location evidence="1">Cell membrane</location>
        <topology evidence="1">Multi-pass membrane protein</topology>
    </subcellularLocation>
</comment>
<organism evidence="8 10">
    <name type="scientific">Laribacter hongkongensis</name>
    <dbReference type="NCBI Taxonomy" id="168471"/>
    <lineage>
        <taxon>Bacteria</taxon>
        <taxon>Pseudomonadati</taxon>
        <taxon>Pseudomonadota</taxon>
        <taxon>Betaproteobacteria</taxon>
        <taxon>Neisseriales</taxon>
        <taxon>Aquaspirillaceae</taxon>
        <taxon>Laribacter</taxon>
    </lineage>
</organism>
<dbReference type="PROSITE" id="PS01243">
    <property type="entry name" value="BI1"/>
    <property type="match status" value="1"/>
</dbReference>
<keyword evidence="6 7" id="KW-0472">Membrane</keyword>
<dbReference type="GO" id="GO:0005886">
    <property type="term" value="C:plasma membrane"/>
    <property type="evidence" value="ECO:0007669"/>
    <property type="project" value="UniProtKB-SubCell"/>
</dbReference>
<dbReference type="Proteomes" id="UP000197424">
    <property type="component" value="Chromosome"/>
</dbReference>